<protein>
    <submittedName>
        <fullName evidence="6">Transcriptional regulator GcvA</fullName>
    </submittedName>
</protein>
<dbReference type="InterPro" id="IPR058163">
    <property type="entry name" value="LysR-type_TF_proteobact-type"/>
</dbReference>
<dbReference type="SUPFAM" id="SSF53850">
    <property type="entry name" value="Periplasmic binding protein-like II"/>
    <property type="match status" value="1"/>
</dbReference>
<evidence type="ECO:0000256" key="4">
    <source>
        <dbReference type="ARBA" id="ARBA00023163"/>
    </source>
</evidence>
<dbReference type="InterPro" id="IPR005119">
    <property type="entry name" value="LysR_subst-bd"/>
</dbReference>
<dbReference type="InterPro" id="IPR036388">
    <property type="entry name" value="WH-like_DNA-bd_sf"/>
</dbReference>
<dbReference type="GO" id="GO:0043565">
    <property type="term" value="F:sequence-specific DNA binding"/>
    <property type="evidence" value="ECO:0007669"/>
    <property type="project" value="TreeGrafter"/>
</dbReference>
<dbReference type="PANTHER" id="PTHR30537:SF74">
    <property type="entry name" value="HTH-TYPE TRANSCRIPTIONAL REGULATOR TRPI"/>
    <property type="match status" value="1"/>
</dbReference>
<dbReference type="PRINTS" id="PR00039">
    <property type="entry name" value="HTHLYSR"/>
</dbReference>
<gene>
    <name evidence="6" type="primary">gcvA</name>
    <name evidence="6" type="ORF">FZ942_10050</name>
</gene>
<dbReference type="RefSeq" id="WP_149230969.1">
    <property type="nucleotide sequence ID" value="NZ_JALJXJ010000004.1"/>
</dbReference>
<evidence type="ECO:0000256" key="2">
    <source>
        <dbReference type="ARBA" id="ARBA00023015"/>
    </source>
</evidence>
<keyword evidence="7" id="KW-1185">Reference proteome</keyword>
<dbReference type="FunFam" id="1.10.10.10:FF:000001">
    <property type="entry name" value="LysR family transcriptional regulator"/>
    <property type="match status" value="1"/>
</dbReference>
<dbReference type="PANTHER" id="PTHR30537">
    <property type="entry name" value="HTH-TYPE TRANSCRIPTIONAL REGULATOR"/>
    <property type="match status" value="1"/>
</dbReference>
<accession>A0A5A9GRN9</accession>
<dbReference type="GO" id="GO:0006351">
    <property type="term" value="P:DNA-templated transcription"/>
    <property type="evidence" value="ECO:0007669"/>
    <property type="project" value="TreeGrafter"/>
</dbReference>
<keyword evidence="2" id="KW-0805">Transcription regulation</keyword>
<comment type="similarity">
    <text evidence="1">Belongs to the LysR transcriptional regulatory family.</text>
</comment>
<dbReference type="InterPro" id="IPR036390">
    <property type="entry name" value="WH_DNA-bd_sf"/>
</dbReference>
<comment type="caution">
    <text evidence="6">The sequence shown here is derived from an EMBL/GenBank/DDBJ whole genome shotgun (WGS) entry which is preliminary data.</text>
</comment>
<dbReference type="FunFam" id="3.40.190.10:FF:000017">
    <property type="entry name" value="Glycine cleavage system transcriptional activator"/>
    <property type="match status" value="1"/>
</dbReference>
<organism evidence="6 7">
    <name type="scientific">Azospirillum lipoferum</name>
    <dbReference type="NCBI Taxonomy" id="193"/>
    <lineage>
        <taxon>Bacteria</taxon>
        <taxon>Pseudomonadati</taxon>
        <taxon>Pseudomonadota</taxon>
        <taxon>Alphaproteobacteria</taxon>
        <taxon>Rhodospirillales</taxon>
        <taxon>Azospirillaceae</taxon>
        <taxon>Azospirillum</taxon>
    </lineage>
</organism>
<keyword evidence="4" id="KW-0804">Transcription</keyword>
<feature type="domain" description="HTH lysR-type" evidence="5">
    <location>
        <begin position="7"/>
        <end position="64"/>
    </location>
</feature>
<dbReference type="GO" id="GO:0003700">
    <property type="term" value="F:DNA-binding transcription factor activity"/>
    <property type="evidence" value="ECO:0007669"/>
    <property type="project" value="InterPro"/>
</dbReference>
<dbReference type="SUPFAM" id="SSF46785">
    <property type="entry name" value="Winged helix' DNA-binding domain"/>
    <property type="match status" value="1"/>
</dbReference>
<dbReference type="InterPro" id="IPR000847">
    <property type="entry name" value="LysR_HTH_N"/>
</dbReference>
<dbReference type="Proteomes" id="UP000324927">
    <property type="component" value="Unassembled WGS sequence"/>
</dbReference>
<name>A0A5A9GRN9_AZOLI</name>
<sequence>MPDRVLPSLNAVRSFVAVARHLSFTRAADELSVTQGAVSRMMQTLQADLGVELIRRVGRGVELTPTGAAFYGEASAALDRIAAAARAARAQEGGVLRVSALPTLTQRWLIPRLKRFQADNPDIQVEVSIGEHRVDFAKERIDVAIRYGVEDWPGAEMATLMPETMGVFCTPSLLEQGPPLRHPTDLAQHRLLQHTTRPDSWRVYLAAFGLPLPEAALSLAFEHFFMIIEAASAGMGVALLPVFLAADDVASGRLVQPFAETLRPRGRYLIAHAPGAERARRVRRFKDWLLTEVEQGTGV</sequence>
<dbReference type="EMBL" id="VTTN01000003">
    <property type="protein sequence ID" value="KAA0596455.1"/>
    <property type="molecule type" value="Genomic_DNA"/>
</dbReference>
<evidence type="ECO:0000313" key="7">
    <source>
        <dbReference type="Proteomes" id="UP000324927"/>
    </source>
</evidence>
<proteinExistence type="inferred from homology"/>
<dbReference type="AlphaFoldDB" id="A0A5A9GRN9"/>
<dbReference type="CDD" id="cd08432">
    <property type="entry name" value="PBP2_GcdR_TrpI_HvrB_AmpR_like"/>
    <property type="match status" value="1"/>
</dbReference>
<dbReference type="Gene3D" id="3.40.190.10">
    <property type="entry name" value="Periplasmic binding protein-like II"/>
    <property type="match status" value="2"/>
</dbReference>
<dbReference type="Pfam" id="PF03466">
    <property type="entry name" value="LysR_substrate"/>
    <property type="match status" value="1"/>
</dbReference>
<dbReference type="Pfam" id="PF00126">
    <property type="entry name" value="HTH_1"/>
    <property type="match status" value="1"/>
</dbReference>
<dbReference type="NCBIfam" id="NF008352">
    <property type="entry name" value="PRK11139.1"/>
    <property type="match status" value="1"/>
</dbReference>
<evidence type="ECO:0000256" key="3">
    <source>
        <dbReference type="ARBA" id="ARBA00023125"/>
    </source>
</evidence>
<evidence type="ECO:0000313" key="6">
    <source>
        <dbReference type="EMBL" id="KAA0596455.1"/>
    </source>
</evidence>
<evidence type="ECO:0000259" key="5">
    <source>
        <dbReference type="PROSITE" id="PS50931"/>
    </source>
</evidence>
<dbReference type="OrthoDB" id="9794694at2"/>
<evidence type="ECO:0000256" key="1">
    <source>
        <dbReference type="ARBA" id="ARBA00009437"/>
    </source>
</evidence>
<keyword evidence="3" id="KW-0238">DNA-binding</keyword>
<reference evidence="6 7" key="1">
    <citation type="submission" date="2019-08" db="EMBL/GenBank/DDBJ databases">
        <authorList>
            <person name="Grouzdev D."/>
            <person name="Tikhonova E."/>
            <person name="Kravchenko I."/>
        </authorList>
    </citation>
    <scope>NUCLEOTIDE SEQUENCE [LARGE SCALE GENOMIC DNA]</scope>
    <source>
        <strain evidence="6 7">59b</strain>
    </source>
</reference>
<dbReference type="Gene3D" id="1.10.10.10">
    <property type="entry name" value="Winged helix-like DNA-binding domain superfamily/Winged helix DNA-binding domain"/>
    <property type="match status" value="1"/>
</dbReference>
<dbReference type="PROSITE" id="PS50931">
    <property type="entry name" value="HTH_LYSR"/>
    <property type="match status" value="1"/>
</dbReference>